<proteinExistence type="predicted"/>
<reference evidence="1 2" key="1">
    <citation type="journal article" date="2017" name="Nat. Commun.">
        <title>Genome assembly with in vitro proximity ligation data and whole-genome triplication in lettuce.</title>
        <authorList>
            <person name="Reyes-Chin-Wo S."/>
            <person name="Wang Z."/>
            <person name="Yang X."/>
            <person name="Kozik A."/>
            <person name="Arikit S."/>
            <person name="Song C."/>
            <person name="Xia L."/>
            <person name="Froenicke L."/>
            <person name="Lavelle D.O."/>
            <person name="Truco M.J."/>
            <person name="Xia R."/>
            <person name="Zhu S."/>
            <person name="Xu C."/>
            <person name="Xu H."/>
            <person name="Xu X."/>
            <person name="Cox K."/>
            <person name="Korf I."/>
            <person name="Meyers B.C."/>
            <person name="Michelmore R.W."/>
        </authorList>
    </citation>
    <scope>NUCLEOTIDE SEQUENCE [LARGE SCALE GENOMIC DNA]</scope>
    <source>
        <strain evidence="2">cv. Salinas</strain>
        <tissue evidence="1">Seedlings</tissue>
    </source>
</reference>
<sequence>MSITRSRRSLDDLPLKIWSWIFVVLGSESAKDIVSAKTLMYEAGGDPQVVRTTCIDMIEGMGPKNLNADSFIRTCAFHNNIKAMFRK</sequence>
<organism evidence="1 2">
    <name type="scientific">Lactuca sativa</name>
    <name type="common">Garden lettuce</name>
    <dbReference type="NCBI Taxonomy" id="4236"/>
    <lineage>
        <taxon>Eukaryota</taxon>
        <taxon>Viridiplantae</taxon>
        <taxon>Streptophyta</taxon>
        <taxon>Embryophyta</taxon>
        <taxon>Tracheophyta</taxon>
        <taxon>Spermatophyta</taxon>
        <taxon>Magnoliopsida</taxon>
        <taxon>eudicotyledons</taxon>
        <taxon>Gunneridae</taxon>
        <taxon>Pentapetalae</taxon>
        <taxon>asterids</taxon>
        <taxon>campanulids</taxon>
        <taxon>Asterales</taxon>
        <taxon>Asteraceae</taxon>
        <taxon>Cichorioideae</taxon>
        <taxon>Cichorieae</taxon>
        <taxon>Lactucinae</taxon>
        <taxon>Lactuca</taxon>
    </lineage>
</organism>
<dbReference type="EMBL" id="NBSK02000007">
    <property type="protein sequence ID" value="KAJ0196328.1"/>
    <property type="molecule type" value="Genomic_DNA"/>
</dbReference>
<evidence type="ECO:0000313" key="2">
    <source>
        <dbReference type="Proteomes" id="UP000235145"/>
    </source>
</evidence>
<gene>
    <name evidence="1" type="ORF">LSAT_V11C700367280</name>
</gene>
<keyword evidence="2" id="KW-1185">Reference proteome</keyword>
<accession>A0A9R1V0Z4</accession>
<dbReference type="Proteomes" id="UP000235145">
    <property type="component" value="Unassembled WGS sequence"/>
</dbReference>
<comment type="caution">
    <text evidence="1">The sequence shown here is derived from an EMBL/GenBank/DDBJ whole genome shotgun (WGS) entry which is preliminary data.</text>
</comment>
<dbReference type="AlphaFoldDB" id="A0A9R1V0Z4"/>
<evidence type="ECO:0000313" key="1">
    <source>
        <dbReference type="EMBL" id="KAJ0196328.1"/>
    </source>
</evidence>
<name>A0A9R1V0Z4_LACSA</name>
<protein>
    <submittedName>
        <fullName evidence="1">Uncharacterized protein</fullName>
    </submittedName>
</protein>